<name>A0ABW0Z5F3_9ACTN</name>
<dbReference type="RefSeq" id="WP_390317629.1">
    <property type="nucleotide sequence ID" value="NZ_JBHSPB010000011.1"/>
</dbReference>
<feature type="region of interest" description="Disordered" evidence="1">
    <location>
        <begin position="43"/>
        <end position="146"/>
    </location>
</feature>
<evidence type="ECO:0008006" key="4">
    <source>
        <dbReference type="Google" id="ProtNLM"/>
    </source>
</evidence>
<reference evidence="3" key="1">
    <citation type="journal article" date="2019" name="Int. J. Syst. Evol. Microbiol.">
        <title>The Global Catalogue of Microorganisms (GCM) 10K type strain sequencing project: providing services to taxonomists for standard genome sequencing and annotation.</title>
        <authorList>
            <consortium name="The Broad Institute Genomics Platform"/>
            <consortium name="The Broad Institute Genome Sequencing Center for Infectious Disease"/>
            <person name="Wu L."/>
            <person name="Ma J."/>
        </authorList>
    </citation>
    <scope>NUCLEOTIDE SEQUENCE [LARGE SCALE GENOMIC DNA]</scope>
    <source>
        <strain evidence="3">CGMCC 4.7304</strain>
    </source>
</reference>
<evidence type="ECO:0000256" key="1">
    <source>
        <dbReference type="SAM" id="MobiDB-lite"/>
    </source>
</evidence>
<feature type="compositionally biased region" description="Low complexity" evidence="1">
    <location>
        <begin position="50"/>
        <end position="100"/>
    </location>
</feature>
<gene>
    <name evidence="2" type="ORF">ACFP1Z_18940</name>
</gene>
<proteinExistence type="predicted"/>
<accession>A0ABW0Z5F3</accession>
<evidence type="ECO:0000313" key="3">
    <source>
        <dbReference type="Proteomes" id="UP001596083"/>
    </source>
</evidence>
<feature type="compositionally biased region" description="Polar residues" evidence="1">
    <location>
        <begin position="115"/>
        <end position="126"/>
    </location>
</feature>
<keyword evidence="3" id="KW-1185">Reference proteome</keyword>
<sequence>MRRGFLRSSVWLLAMGAAVAVSWWGIRGVMSGTLGDPPHALVIDGKGNSADDGPVADAPSSAAAPGASPLASSAGGGTPNSATGTPSSGPSSSGRPAGPSQHTPGGATPGAASRTPGSGPSSRNSSAPPPHRDPQGGGSVKPVDVDGGRVVFDMGASSATLVSATPAAGWQMQTWDQSGQGWIRVTFTKGSREISVFCTWHDHPPMVETQGA</sequence>
<dbReference type="EMBL" id="JBHSPB010000011">
    <property type="protein sequence ID" value="MFC5722244.1"/>
    <property type="molecule type" value="Genomic_DNA"/>
</dbReference>
<protein>
    <recommendedName>
        <fullName evidence="4">Secreted protein</fullName>
    </recommendedName>
</protein>
<evidence type="ECO:0000313" key="2">
    <source>
        <dbReference type="EMBL" id="MFC5722244.1"/>
    </source>
</evidence>
<dbReference type="Proteomes" id="UP001596083">
    <property type="component" value="Unassembled WGS sequence"/>
</dbReference>
<comment type="caution">
    <text evidence="2">The sequence shown here is derived from an EMBL/GenBank/DDBJ whole genome shotgun (WGS) entry which is preliminary data.</text>
</comment>
<organism evidence="2 3">
    <name type="scientific">Streptomyces gamaensis</name>
    <dbReference type="NCBI Taxonomy" id="1763542"/>
    <lineage>
        <taxon>Bacteria</taxon>
        <taxon>Bacillati</taxon>
        <taxon>Actinomycetota</taxon>
        <taxon>Actinomycetes</taxon>
        <taxon>Kitasatosporales</taxon>
        <taxon>Streptomycetaceae</taxon>
        <taxon>Streptomyces</taxon>
    </lineage>
</organism>